<organism evidence="12 13">
    <name type="scientific">Pestalotiopsis fici (strain W106-1 / CGMCC3.15140)</name>
    <dbReference type="NCBI Taxonomy" id="1229662"/>
    <lineage>
        <taxon>Eukaryota</taxon>
        <taxon>Fungi</taxon>
        <taxon>Dikarya</taxon>
        <taxon>Ascomycota</taxon>
        <taxon>Pezizomycotina</taxon>
        <taxon>Sordariomycetes</taxon>
        <taxon>Xylariomycetidae</taxon>
        <taxon>Amphisphaeriales</taxon>
        <taxon>Sporocadaceae</taxon>
        <taxon>Pestalotiopsis</taxon>
    </lineage>
</organism>
<feature type="compositionally biased region" description="Polar residues" evidence="10">
    <location>
        <begin position="1201"/>
        <end position="1215"/>
    </location>
</feature>
<dbReference type="PROSITE" id="PS00108">
    <property type="entry name" value="PROTEIN_KINASE_ST"/>
    <property type="match status" value="1"/>
</dbReference>
<feature type="region of interest" description="Disordered" evidence="10">
    <location>
        <begin position="47"/>
        <end position="78"/>
    </location>
</feature>
<dbReference type="GeneID" id="19270369"/>
<feature type="compositionally biased region" description="Polar residues" evidence="10">
    <location>
        <begin position="465"/>
        <end position="485"/>
    </location>
</feature>
<proteinExistence type="inferred from homology"/>
<evidence type="ECO:0000256" key="5">
    <source>
        <dbReference type="ARBA" id="ARBA00022777"/>
    </source>
</evidence>
<dbReference type="InterPro" id="IPR011009">
    <property type="entry name" value="Kinase-like_dom_sf"/>
</dbReference>
<dbReference type="SUPFAM" id="SSF56112">
    <property type="entry name" value="Protein kinase-like (PK-like)"/>
    <property type="match status" value="1"/>
</dbReference>
<feature type="compositionally biased region" description="Polar residues" evidence="10">
    <location>
        <begin position="1159"/>
        <end position="1182"/>
    </location>
</feature>
<feature type="binding site" evidence="9">
    <location>
        <position position="1461"/>
    </location>
    <ligand>
        <name>ATP</name>
        <dbReference type="ChEBI" id="CHEBI:30616"/>
    </ligand>
</feature>
<feature type="compositionally biased region" description="Pro residues" evidence="10">
    <location>
        <begin position="135"/>
        <end position="144"/>
    </location>
</feature>
<dbReference type="OrthoDB" id="266718at2759"/>
<evidence type="ECO:0000256" key="4">
    <source>
        <dbReference type="ARBA" id="ARBA00022741"/>
    </source>
</evidence>
<dbReference type="SMART" id="SM00220">
    <property type="entry name" value="S_TKc"/>
    <property type="match status" value="1"/>
</dbReference>
<evidence type="ECO:0000256" key="8">
    <source>
        <dbReference type="ARBA" id="ARBA00048130"/>
    </source>
</evidence>
<feature type="compositionally biased region" description="Basic and acidic residues" evidence="10">
    <location>
        <begin position="394"/>
        <end position="403"/>
    </location>
</feature>
<comment type="catalytic activity">
    <reaction evidence="7">
        <text>L-threonyl-[protein] + ATP = O-phospho-L-threonyl-[protein] + ADP + H(+)</text>
        <dbReference type="Rhea" id="RHEA:46608"/>
        <dbReference type="Rhea" id="RHEA-COMP:11060"/>
        <dbReference type="Rhea" id="RHEA-COMP:11605"/>
        <dbReference type="ChEBI" id="CHEBI:15378"/>
        <dbReference type="ChEBI" id="CHEBI:30013"/>
        <dbReference type="ChEBI" id="CHEBI:30616"/>
        <dbReference type="ChEBI" id="CHEBI:61977"/>
        <dbReference type="ChEBI" id="CHEBI:456216"/>
        <dbReference type="EC" id="2.7.11.24"/>
    </reaction>
    <physiologicalReaction direction="left-to-right" evidence="7">
        <dbReference type="Rhea" id="RHEA:46609"/>
    </physiologicalReaction>
</comment>
<comment type="catalytic activity">
    <reaction evidence="8">
        <text>L-seryl-[protein] + ATP = O-phospho-L-seryl-[protein] + ADP + H(+)</text>
        <dbReference type="Rhea" id="RHEA:17989"/>
        <dbReference type="Rhea" id="RHEA-COMP:9863"/>
        <dbReference type="Rhea" id="RHEA-COMP:11604"/>
        <dbReference type="ChEBI" id="CHEBI:15378"/>
        <dbReference type="ChEBI" id="CHEBI:29999"/>
        <dbReference type="ChEBI" id="CHEBI:30616"/>
        <dbReference type="ChEBI" id="CHEBI:83421"/>
        <dbReference type="ChEBI" id="CHEBI:456216"/>
        <dbReference type="EC" id="2.7.11.24"/>
    </reaction>
    <physiologicalReaction direction="left-to-right" evidence="8">
        <dbReference type="Rhea" id="RHEA:17990"/>
    </physiologicalReaction>
</comment>
<dbReference type="Proteomes" id="UP000030651">
    <property type="component" value="Unassembled WGS sequence"/>
</dbReference>
<keyword evidence="3" id="KW-0808">Transferase</keyword>
<dbReference type="GO" id="GO:0004709">
    <property type="term" value="F:MAP kinase kinase kinase activity"/>
    <property type="evidence" value="ECO:0007669"/>
    <property type="project" value="UniProtKB-ARBA"/>
</dbReference>
<dbReference type="OMA" id="MQISPKP"/>
<dbReference type="RefSeq" id="XP_007832128.1">
    <property type="nucleotide sequence ID" value="XM_007833937.1"/>
</dbReference>
<comment type="similarity">
    <text evidence="1">Belongs to the protein kinase superfamily. STE Ser/Thr protein kinase family. MAP kinase kinase kinase subfamily.</text>
</comment>
<keyword evidence="13" id="KW-1185">Reference proteome</keyword>
<dbReference type="PROSITE" id="PS50011">
    <property type="entry name" value="PROTEIN_KINASE_DOM"/>
    <property type="match status" value="1"/>
</dbReference>
<feature type="compositionally biased region" description="Low complexity" evidence="10">
    <location>
        <begin position="1373"/>
        <end position="1384"/>
    </location>
</feature>
<evidence type="ECO:0000313" key="12">
    <source>
        <dbReference type="EMBL" id="ETS83480.1"/>
    </source>
</evidence>
<dbReference type="InterPro" id="IPR008271">
    <property type="entry name" value="Ser/Thr_kinase_AS"/>
</dbReference>
<feature type="compositionally biased region" description="Polar residues" evidence="10">
    <location>
        <begin position="101"/>
        <end position="112"/>
    </location>
</feature>
<dbReference type="GO" id="GO:0005524">
    <property type="term" value="F:ATP binding"/>
    <property type="evidence" value="ECO:0007669"/>
    <property type="project" value="UniProtKB-UniRule"/>
</dbReference>
<evidence type="ECO:0000256" key="7">
    <source>
        <dbReference type="ARBA" id="ARBA00047919"/>
    </source>
</evidence>
<dbReference type="PROSITE" id="PS00107">
    <property type="entry name" value="PROTEIN_KINASE_ATP"/>
    <property type="match status" value="1"/>
</dbReference>
<feature type="region of interest" description="Disordered" evidence="10">
    <location>
        <begin position="1"/>
        <end position="24"/>
    </location>
</feature>
<feature type="region of interest" description="Disordered" evidence="10">
    <location>
        <begin position="1024"/>
        <end position="1227"/>
    </location>
</feature>
<dbReference type="GO" id="GO:0004707">
    <property type="term" value="F:MAP kinase activity"/>
    <property type="evidence" value="ECO:0007669"/>
    <property type="project" value="UniProtKB-EC"/>
</dbReference>
<dbReference type="InterPro" id="IPR000719">
    <property type="entry name" value="Prot_kinase_dom"/>
</dbReference>
<feature type="region of interest" description="Disordered" evidence="10">
    <location>
        <begin position="980"/>
        <end position="1009"/>
    </location>
</feature>
<feature type="compositionally biased region" description="Polar residues" evidence="10">
    <location>
        <begin position="167"/>
        <end position="176"/>
    </location>
</feature>
<dbReference type="EMBL" id="KI912111">
    <property type="protein sequence ID" value="ETS83480.1"/>
    <property type="molecule type" value="Genomic_DNA"/>
</dbReference>
<dbReference type="GO" id="GO:0000196">
    <property type="term" value="P:cell integrity MAPK cascade"/>
    <property type="evidence" value="ECO:0007669"/>
    <property type="project" value="UniProtKB-ARBA"/>
</dbReference>
<dbReference type="Gene3D" id="1.10.510.10">
    <property type="entry name" value="Transferase(Phosphotransferase) domain 1"/>
    <property type="match status" value="1"/>
</dbReference>
<feature type="compositionally biased region" description="Basic and acidic residues" evidence="10">
    <location>
        <begin position="878"/>
        <end position="894"/>
    </location>
</feature>
<evidence type="ECO:0000256" key="10">
    <source>
        <dbReference type="SAM" id="MobiDB-lite"/>
    </source>
</evidence>
<feature type="compositionally biased region" description="Pro residues" evidence="10">
    <location>
        <begin position="156"/>
        <end position="165"/>
    </location>
</feature>
<feature type="region of interest" description="Disordered" evidence="10">
    <location>
        <begin position="1364"/>
        <end position="1384"/>
    </location>
</feature>
<evidence type="ECO:0000256" key="1">
    <source>
        <dbReference type="ARBA" id="ARBA00006529"/>
    </source>
</evidence>
<dbReference type="InterPro" id="IPR017441">
    <property type="entry name" value="Protein_kinase_ATP_BS"/>
</dbReference>
<feature type="compositionally biased region" description="Basic and acidic residues" evidence="10">
    <location>
        <begin position="1216"/>
        <end position="1227"/>
    </location>
</feature>
<feature type="compositionally biased region" description="Low complexity" evidence="10">
    <location>
        <begin position="47"/>
        <end position="61"/>
    </location>
</feature>
<feature type="region of interest" description="Disordered" evidence="10">
    <location>
        <begin position="101"/>
        <end position="233"/>
    </location>
</feature>
<feature type="compositionally biased region" description="Polar residues" evidence="10">
    <location>
        <begin position="915"/>
        <end position="934"/>
    </location>
</feature>
<dbReference type="FunFam" id="3.30.200.20:FF:000387">
    <property type="entry name" value="Serine/threonine-protein kinase STE11"/>
    <property type="match status" value="1"/>
</dbReference>
<feature type="region of interest" description="Disordered" evidence="10">
    <location>
        <begin position="589"/>
        <end position="656"/>
    </location>
</feature>
<dbReference type="KEGG" id="pfy:PFICI_05356"/>
<feature type="region of interest" description="Disordered" evidence="10">
    <location>
        <begin position="803"/>
        <end position="840"/>
    </location>
</feature>
<dbReference type="EC" id="2.7.11.24" evidence="2"/>
<dbReference type="Pfam" id="PF00069">
    <property type="entry name" value="Pkinase"/>
    <property type="match status" value="1"/>
</dbReference>
<feature type="compositionally biased region" description="Pro residues" evidence="10">
    <location>
        <begin position="62"/>
        <end position="73"/>
    </location>
</feature>
<keyword evidence="6 9" id="KW-0067">ATP-binding</keyword>
<feature type="compositionally biased region" description="Polar residues" evidence="10">
    <location>
        <begin position="942"/>
        <end position="954"/>
    </location>
</feature>
<feature type="compositionally biased region" description="Pro residues" evidence="10">
    <location>
        <begin position="115"/>
        <end position="126"/>
    </location>
</feature>
<accession>W3XBQ9</accession>
<feature type="region of interest" description="Disordered" evidence="10">
    <location>
        <begin position="387"/>
        <end position="406"/>
    </location>
</feature>
<evidence type="ECO:0000259" key="11">
    <source>
        <dbReference type="PROSITE" id="PS50011"/>
    </source>
</evidence>
<dbReference type="STRING" id="1229662.W3XBQ9"/>
<dbReference type="InterPro" id="IPR050538">
    <property type="entry name" value="MAP_kinase_kinase_kinase"/>
</dbReference>
<keyword evidence="4 9" id="KW-0547">Nucleotide-binding</keyword>
<dbReference type="InParanoid" id="W3XBQ9"/>
<dbReference type="PANTHER" id="PTHR48016">
    <property type="entry name" value="MAP KINASE KINASE KINASE SSK2-RELATED-RELATED"/>
    <property type="match status" value="1"/>
</dbReference>
<sequence length="1723" mass="185642">MTTSRNPTALSRSESISEGSPRYQTNLRQRLQDNINTLDGLINETNNTAAQNTASLTASSPYPSPPSTDPPPYLAANFASSVPSLRPRASTATLAQNPQPIMYSNQQNNNSRPYGVPPPPPPPTMSPPQMLSMPSIPPPPPRYPSAPSGTVGMQLPGPPSGPPPNAAMNSQTQWQGSWGRPYDTRPGLSMPGPPPNGLHRAYDPKLHQQLSMGNLGGTMSIPPPPPSDPPNMSMSATYIPQGDTYGEGVGIPAFGFDELPATFAPAAQVSWSAAGQIGVGDAAKTMAADDSQNRLYANSMANRMASTASNAASSASGVSPELAAKWPLDNVLLWLATNQFSKDWQDTFKRLNLHGAQFLELGSARGGRGNFGLMHQQVYPTLAQECTKNGTKWDSSREREEGKRMRRLIRTITYTASANTSSGRDANNHAKGSGGAPPNSQGAGTDVESPNTPIKAPGPGFSGRRFSQTRSTTMPTLSGNTMSSDANHRTILKGLDIESSRRHSPVGNDADGNYRSAFRGDSPSGSPKPNSGLFPQSAGNLSASSPSGRFGHRSRDSTSSVSSNAAIYGSGVPAEASQLLRNGMSGIGEMLNANRNKDNSGQSPLEASDRSAGPDPPGSAKDNKSFLSFFQKRKKKEDGAAASPEEGDAQTSPHLSKASLFGNRSAGAELDASSLDSAPAFRRNPNAPRVFVLTTLDGWNYRMCDVTDCQTAADLRVCICMNMGVSDPKTALLFLTELGRTTHDEALEDQSLMIHKRNKADATGTLKFFVKIHNPAIHNSIPESLTPGYALPANSMDDEAYARLDGQRERSSSSPPASRVDTVSGNGPDPNELAQRANDYKLGVEKQQAAYLARRKQALEKSSPQENSSQFGIVGRNVDFDQPRNSPYEEKKPDNLFPQRRAPAPPGVETATLIKANSLSKKSGHQMRQSQSSFDGYPSPRRPTTSTNDTSQEMSQRRPATATREPQTSALGALVGMGSALSHFGRPTQNNRHQKPVSPARNISGASAGAAYDEVRGKRAMATVDFDQTASGRSSPRSGSPGTLTWSRGDLAFTVPDYSPGGTPVNGNKSKPEYGPLAKVRDAAQRAPSPGDLSPNSAHPSSNDVRPEPQRRKSHGPDVDFTETDVQFAQPTTSVAQKDDSSGDDSDDGLFAVPVRGRQPSTKKPSLTLNTTRSKKQVSVSFGSPGPRIPDLEEDDGSMRSAKSFQRRTPATPQSDSRESDDGKLGRRKSFIERDVWANRPPAEALLENLDAFFPEVDLDEPVLDEASLQDVPSPRSPAFVNTPNQGVEASRAASNESLQLPLHGTETARSSVYSDNDTLGSDESTLKALEQRPVSIASVAQRNVGRRSGGLGRMKSIREVARGAHEANKRYTTASTASGMGGASSAIQRRKSTKMFGANVVQIRPERGSMIDIMPQIPQDTLPKRQTTFRWFKGELIGKGTYGRVYLGMNATTGEFLAVKEVEVNPRAAAGDSNKMRELVAALNTEIETMQYLDHVNIVQYLGCERKETSISIFLEYISGGSIGSCLRKHGKFEEPVVSSLTRQALSGLAYLHREGILHRDLKADNILLDLDGTCKISDFGISKKTDDIYGNDKTNSMQGSVFWMAPEVIRSQGEGYSAKVDIWSLGCVVLEMFAGRRPWSREEAVGAIYKIANGETPPIADEVREAISPYALGFMLDCFTVDPGERPTAERLLMQHEFCELQEDYNFFDTDLYAKIRGTYN</sequence>
<protein>
    <recommendedName>
        <fullName evidence="2">mitogen-activated protein kinase</fullName>
        <ecNumber evidence="2">2.7.11.24</ecNumber>
    </recommendedName>
</protein>
<feature type="compositionally biased region" description="Polar residues" evidence="10">
    <location>
        <begin position="523"/>
        <end position="547"/>
    </location>
</feature>
<keyword evidence="5" id="KW-0418">Kinase</keyword>
<evidence type="ECO:0000256" key="2">
    <source>
        <dbReference type="ARBA" id="ARBA00012411"/>
    </source>
</evidence>
<dbReference type="PANTHER" id="PTHR48016:SF48">
    <property type="entry name" value="SERINE_THREONINE-PROTEIN KINASE BCK1_SLK1_SSP31"/>
    <property type="match status" value="1"/>
</dbReference>
<feature type="region of interest" description="Disordered" evidence="10">
    <location>
        <begin position="855"/>
        <end position="967"/>
    </location>
</feature>
<name>W3XBQ9_PESFW</name>
<evidence type="ECO:0000256" key="3">
    <source>
        <dbReference type="ARBA" id="ARBA00022679"/>
    </source>
</evidence>
<dbReference type="FunFam" id="1.10.510.10:FF:000182">
    <property type="entry name" value="MAP kinase kinase kinase mkh1"/>
    <property type="match status" value="1"/>
</dbReference>
<feature type="compositionally biased region" description="Polar residues" evidence="10">
    <location>
        <begin position="413"/>
        <end position="425"/>
    </location>
</feature>
<feature type="compositionally biased region" description="Polar residues" evidence="10">
    <location>
        <begin position="438"/>
        <end position="452"/>
    </location>
</feature>
<dbReference type="eggNOG" id="KOG0198">
    <property type="taxonomic scope" value="Eukaryota"/>
</dbReference>
<reference evidence="13" key="1">
    <citation type="journal article" date="2015" name="BMC Genomics">
        <title>Genomic and transcriptomic analysis of the endophytic fungus Pestalotiopsis fici reveals its lifestyle and high potential for synthesis of natural products.</title>
        <authorList>
            <person name="Wang X."/>
            <person name="Zhang X."/>
            <person name="Liu L."/>
            <person name="Xiang M."/>
            <person name="Wang W."/>
            <person name="Sun X."/>
            <person name="Che Y."/>
            <person name="Guo L."/>
            <person name="Liu G."/>
            <person name="Guo L."/>
            <person name="Wang C."/>
            <person name="Yin W.B."/>
            <person name="Stadler M."/>
            <person name="Zhang X."/>
            <person name="Liu X."/>
        </authorList>
    </citation>
    <scope>NUCLEOTIDE SEQUENCE [LARGE SCALE GENOMIC DNA]</scope>
    <source>
        <strain evidence="13">W106-1 / CGMCC3.15140</strain>
    </source>
</reference>
<feature type="compositionally biased region" description="Polar residues" evidence="10">
    <location>
        <begin position="1094"/>
        <end position="1104"/>
    </location>
</feature>
<evidence type="ECO:0000256" key="9">
    <source>
        <dbReference type="PROSITE-ProRule" id="PRU10141"/>
    </source>
</evidence>
<feature type="compositionally biased region" description="Polar residues" evidence="10">
    <location>
        <begin position="860"/>
        <end position="871"/>
    </location>
</feature>
<feature type="domain" description="Protein kinase" evidence="11">
    <location>
        <begin position="1432"/>
        <end position="1701"/>
    </location>
</feature>
<feature type="compositionally biased region" description="Basic and acidic residues" evidence="10">
    <location>
        <begin position="1105"/>
        <end position="1118"/>
    </location>
</feature>
<feature type="compositionally biased region" description="Low complexity" evidence="10">
    <location>
        <begin position="1031"/>
        <end position="1042"/>
    </location>
</feature>
<dbReference type="HOGENOM" id="CLU_000961_3_0_1"/>
<feature type="region of interest" description="Disordered" evidence="10">
    <location>
        <begin position="413"/>
        <end position="564"/>
    </location>
</feature>
<evidence type="ECO:0000256" key="6">
    <source>
        <dbReference type="ARBA" id="ARBA00022840"/>
    </source>
</evidence>
<evidence type="ECO:0000313" key="13">
    <source>
        <dbReference type="Proteomes" id="UP000030651"/>
    </source>
</evidence>
<gene>
    <name evidence="12" type="ORF">PFICI_05356</name>
</gene>
<feature type="compositionally biased region" description="Polar residues" evidence="10">
    <location>
        <begin position="1124"/>
        <end position="1136"/>
    </location>
</feature>